<evidence type="ECO:0000256" key="7">
    <source>
        <dbReference type="ARBA" id="ARBA00038093"/>
    </source>
</evidence>
<comment type="cofactor">
    <cofactor evidence="1">
        <name>Mg(2+)</name>
        <dbReference type="ChEBI" id="CHEBI:18420"/>
    </cofactor>
</comment>
<accession>A0A4S5E4R9</accession>
<evidence type="ECO:0000259" key="8">
    <source>
        <dbReference type="Pfam" id="PF01850"/>
    </source>
</evidence>
<comment type="caution">
    <text evidence="9">The sequence shown here is derived from an EMBL/GenBank/DDBJ whole genome shotgun (WGS) entry which is preliminary data.</text>
</comment>
<dbReference type="OrthoDB" id="5118576at2"/>
<name>A0A4S5E4R9_9MICC</name>
<comment type="similarity">
    <text evidence="7">Belongs to the PINc/VapC protein family.</text>
</comment>
<proteinExistence type="inferred from homology"/>
<dbReference type="SUPFAM" id="SSF88723">
    <property type="entry name" value="PIN domain-like"/>
    <property type="match status" value="1"/>
</dbReference>
<keyword evidence="6" id="KW-0460">Magnesium</keyword>
<dbReference type="GO" id="GO:0046872">
    <property type="term" value="F:metal ion binding"/>
    <property type="evidence" value="ECO:0007669"/>
    <property type="project" value="UniProtKB-KW"/>
</dbReference>
<reference evidence="9 10" key="1">
    <citation type="submission" date="2019-04" db="EMBL/GenBank/DDBJ databases">
        <authorList>
            <person name="Liu Q."/>
            <person name="Xin Y.-H."/>
        </authorList>
    </citation>
    <scope>NUCLEOTIDE SEQUENCE [LARGE SCALE GENOMIC DNA]</scope>
    <source>
        <strain evidence="9 10">AM23</strain>
    </source>
</reference>
<gene>
    <name evidence="9" type="ORF">E8P82_08460</name>
</gene>
<dbReference type="InterPro" id="IPR002716">
    <property type="entry name" value="PIN_dom"/>
</dbReference>
<keyword evidence="10" id="KW-1185">Reference proteome</keyword>
<evidence type="ECO:0000313" key="10">
    <source>
        <dbReference type="Proteomes" id="UP000305233"/>
    </source>
</evidence>
<dbReference type="InterPro" id="IPR029060">
    <property type="entry name" value="PIN-like_dom_sf"/>
</dbReference>
<dbReference type="AlphaFoldDB" id="A0A4S5E4R9"/>
<evidence type="ECO:0000256" key="2">
    <source>
        <dbReference type="ARBA" id="ARBA00022649"/>
    </source>
</evidence>
<keyword evidence="3" id="KW-0540">Nuclease</keyword>
<dbReference type="GO" id="GO:0016787">
    <property type="term" value="F:hydrolase activity"/>
    <property type="evidence" value="ECO:0007669"/>
    <property type="project" value="UniProtKB-KW"/>
</dbReference>
<evidence type="ECO:0000313" key="9">
    <source>
        <dbReference type="EMBL" id="THJ66481.1"/>
    </source>
</evidence>
<dbReference type="Pfam" id="PF01850">
    <property type="entry name" value="PIN"/>
    <property type="match status" value="1"/>
</dbReference>
<dbReference type="InterPro" id="IPR050556">
    <property type="entry name" value="Type_II_TA_system_RNase"/>
</dbReference>
<feature type="domain" description="PIN" evidence="8">
    <location>
        <begin position="46"/>
        <end position="158"/>
    </location>
</feature>
<evidence type="ECO:0000256" key="6">
    <source>
        <dbReference type="ARBA" id="ARBA00022842"/>
    </source>
</evidence>
<dbReference type="GO" id="GO:0004518">
    <property type="term" value="F:nuclease activity"/>
    <property type="evidence" value="ECO:0007669"/>
    <property type="project" value="UniProtKB-KW"/>
</dbReference>
<keyword evidence="5" id="KW-0378">Hydrolase</keyword>
<dbReference type="PANTHER" id="PTHR33653:SF1">
    <property type="entry name" value="RIBONUCLEASE VAPC2"/>
    <property type="match status" value="1"/>
</dbReference>
<dbReference type="Gene3D" id="3.40.50.1010">
    <property type="entry name" value="5'-nuclease"/>
    <property type="match status" value="1"/>
</dbReference>
<keyword evidence="4" id="KW-0479">Metal-binding</keyword>
<evidence type="ECO:0000256" key="3">
    <source>
        <dbReference type="ARBA" id="ARBA00022722"/>
    </source>
</evidence>
<protein>
    <submittedName>
        <fullName evidence="9">Type II toxin-antitoxin system VapC family toxin</fullName>
    </submittedName>
</protein>
<sequence>MDTRCRRCPGSRTGRTRCRPDRLLVGGAPAIPRSGPLGGSVGDAEILLDTNILISPPAEWPEGEVLGSSIISLAELHFGIRSSASEEIRRQRVRRLAVWRELMDWLLFDEPAAESYGELAAKVRSLRPQHARSKDIMIAAQAHSLGIPLMTRNAKDFELVSDVVEILEVE</sequence>
<organism evidence="9 10">
    <name type="scientific">Arthrobacter echini</name>
    <dbReference type="NCBI Taxonomy" id="1529066"/>
    <lineage>
        <taxon>Bacteria</taxon>
        <taxon>Bacillati</taxon>
        <taxon>Actinomycetota</taxon>
        <taxon>Actinomycetes</taxon>
        <taxon>Micrococcales</taxon>
        <taxon>Micrococcaceae</taxon>
        <taxon>Arthrobacter</taxon>
    </lineage>
</organism>
<keyword evidence="2" id="KW-1277">Toxin-antitoxin system</keyword>
<evidence type="ECO:0000256" key="5">
    <source>
        <dbReference type="ARBA" id="ARBA00022801"/>
    </source>
</evidence>
<dbReference type="PANTHER" id="PTHR33653">
    <property type="entry name" value="RIBONUCLEASE VAPC2"/>
    <property type="match status" value="1"/>
</dbReference>
<evidence type="ECO:0000256" key="4">
    <source>
        <dbReference type="ARBA" id="ARBA00022723"/>
    </source>
</evidence>
<dbReference type="Proteomes" id="UP000305233">
    <property type="component" value="Unassembled WGS sequence"/>
</dbReference>
<dbReference type="EMBL" id="SSWH01000006">
    <property type="protein sequence ID" value="THJ66481.1"/>
    <property type="molecule type" value="Genomic_DNA"/>
</dbReference>
<evidence type="ECO:0000256" key="1">
    <source>
        <dbReference type="ARBA" id="ARBA00001946"/>
    </source>
</evidence>